<dbReference type="InterPro" id="IPR050363">
    <property type="entry name" value="MIP/Aquaporin"/>
</dbReference>
<dbReference type="PROSITE" id="PS00221">
    <property type="entry name" value="MIP"/>
    <property type="match status" value="1"/>
</dbReference>
<feature type="compositionally biased region" description="Basic and acidic residues" evidence="8">
    <location>
        <begin position="9"/>
        <end position="28"/>
    </location>
</feature>
<dbReference type="VEuPathDB" id="TriTrypDB:Lsey_0007_0780"/>
<dbReference type="PANTHER" id="PTHR43829:SF9">
    <property type="entry name" value="AQUAPORIN-9"/>
    <property type="match status" value="1"/>
</dbReference>
<keyword evidence="4 7" id="KW-0812">Transmembrane</keyword>
<feature type="transmembrane region" description="Helical" evidence="9">
    <location>
        <begin position="158"/>
        <end position="178"/>
    </location>
</feature>
<keyword evidence="11" id="KW-1185">Reference proteome</keyword>
<evidence type="ECO:0000256" key="7">
    <source>
        <dbReference type="RuleBase" id="RU000477"/>
    </source>
</evidence>
<dbReference type="GO" id="GO:0015254">
    <property type="term" value="F:glycerol channel activity"/>
    <property type="evidence" value="ECO:0007669"/>
    <property type="project" value="TreeGrafter"/>
</dbReference>
<sequence>MAQVTSSNNEHHAPDENNYMDEHRYYVDKEEEPQEGNEMQEEEEGEEVDFIDFRNLNSQDAWPLYRYRWWMREYFAEFLGTFFLVSFGDGVGATMLFHAGSTASYQTDSNYVGVTMGWGVGLTIALYITMGISGGHLNPAVTLANCISGAFPWKKAPGFIFAQIFGGFVGAANVYALFRPYLDEGEKNLQAGETMTSKYGGLFCTYPSVPNGYAVWSELFNTMALLMGILGINDDRMTPAINFKPVAVGLLVFCIGITTGVNSGYAINPARDLGPRMFSAVLWGSEPFTSHHYYFWIPMFCPIFGAVLGVFLYAIFIIPKGA</sequence>
<protein>
    <submittedName>
        <fullName evidence="10">Aquaglyceroporin (AQP1)</fullName>
    </submittedName>
</protein>
<gene>
    <name evidence="10" type="ORF">ABL78_0592</name>
</gene>
<dbReference type="CDD" id="cd00333">
    <property type="entry name" value="MIP"/>
    <property type="match status" value="1"/>
</dbReference>
<dbReference type="InterPro" id="IPR000425">
    <property type="entry name" value="MIP"/>
</dbReference>
<organism evidence="10 11">
    <name type="scientific">Leptomonas seymouri</name>
    <dbReference type="NCBI Taxonomy" id="5684"/>
    <lineage>
        <taxon>Eukaryota</taxon>
        <taxon>Discoba</taxon>
        <taxon>Euglenozoa</taxon>
        <taxon>Kinetoplastea</taxon>
        <taxon>Metakinetoplastina</taxon>
        <taxon>Trypanosomatida</taxon>
        <taxon>Trypanosomatidae</taxon>
        <taxon>Leishmaniinae</taxon>
        <taxon>Leptomonas</taxon>
    </lineage>
</organism>
<evidence type="ECO:0000256" key="6">
    <source>
        <dbReference type="ARBA" id="ARBA00023136"/>
    </source>
</evidence>
<dbReference type="EMBL" id="LJSK01000007">
    <property type="protein sequence ID" value="KPI90365.1"/>
    <property type="molecule type" value="Genomic_DNA"/>
</dbReference>
<evidence type="ECO:0000256" key="5">
    <source>
        <dbReference type="ARBA" id="ARBA00022989"/>
    </source>
</evidence>
<dbReference type="GO" id="GO:0015250">
    <property type="term" value="F:water channel activity"/>
    <property type="evidence" value="ECO:0007669"/>
    <property type="project" value="TreeGrafter"/>
</dbReference>
<dbReference type="PRINTS" id="PR00783">
    <property type="entry name" value="MINTRINSICP"/>
</dbReference>
<evidence type="ECO:0000256" key="2">
    <source>
        <dbReference type="ARBA" id="ARBA00006175"/>
    </source>
</evidence>
<dbReference type="AlphaFoldDB" id="A0A0N1I1X9"/>
<dbReference type="InterPro" id="IPR022357">
    <property type="entry name" value="MIP_CS"/>
</dbReference>
<dbReference type="GO" id="GO:0005886">
    <property type="term" value="C:plasma membrane"/>
    <property type="evidence" value="ECO:0007669"/>
    <property type="project" value="TreeGrafter"/>
</dbReference>
<feature type="transmembrane region" description="Helical" evidence="9">
    <location>
        <begin position="245"/>
        <end position="267"/>
    </location>
</feature>
<accession>A0A0N1I1X9</accession>
<feature type="transmembrane region" description="Helical" evidence="9">
    <location>
        <begin position="293"/>
        <end position="318"/>
    </location>
</feature>
<dbReference type="SUPFAM" id="SSF81338">
    <property type="entry name" value="Aquaporin-like"/>
    <property type="match status" value="1"/>
</dbReference>
<feature type="transmembrane region" description="Helical" evidence="9">
    <location>
        <begin position="74"/>
        <end position="97"/>
    </location>
</feature>
<evidence type="ECO:0000256" key="8">
    <source>
        <dbReference type="SAM" id="MobiDB-lite"/>
    </source>
</evidence>
<comment type="similarity">
    <text evidence="2 7">Belongs to the MIP/aquaporin (TC 1.A.8) family.</text>
</comment>
<feature type="transmembrane region" description="Helical" evidence="9">
    <location>
        <begin position="213"/>
        <end position="233"/>
    </location>
</feature>
<reference evidence="10 11" key="1">
    <citation type="journal article" date="2015" name="PLoS Pathog.">
        <title>Leptomonas seymouri: Adaptations to the Dixenous Life Cycle Analyzed by Genome Sequencing, Transcriptome Profiling and Co-infection with Leishmania donovani.</title>
        <authorList>
            <person name="Kraeva N."/>
            <person name="Butenko A."/>
            <person name="Hlavacova J."/>
            <person name="Kostygov A."/>
            <person name="Myskova J."/>
            <person name="Grybchuk D."/>
            <person name="Lestinova T."/>
            <person name="Votypka J."/>
            <person name="Volf P."/>
            <person name="Opperdoes F."/>
            <person name="Flegontov P."/>
            <person name="Lukes J."/>
            <person name="Yurchenko V."/>
        </authorList>
    </citation>
    <scope>NUCLEOTIDE SEQUENCE [LARGE SCALE GENOMIC DNA]</scope>
    <source>
        <strain evidence="10 11">ATCC 30220</strain>
    </source>
</reference>
<evidence type="ECO:0000256" key="9">
    <source>
        <dbReference type="SAM" id="Phobius"/>
    </source>
</evidence>
<keyword evidence="6 9" id="KW-0472">Membrane</keyword>
<evidence type="ECO:0000256" key="3">
    <source>
        <dbReference type="ARBA" id="ARBA00022448"/>
    </source>
</evidence>
<dbReference type="Pfam" id="PF00230">
    <property type="entry name" value="MIP"/>
    <property type="match status" value="1"/>
</dbReference>
<dbReference type="Gene3D" id="1.20.1080.10">
    <property type="entry name" value="Glycerol uptake facilitator protein"/>
    <property type="match status" value="1"/>
</dbReference>
<dbReference type="PANTHER" id="PTHR43829">
    <property type="entry name" value="AQUAPORIN OR AQUAGLYCEROPORIN RELATED"/>
    <property type="match status" value="1"/>
</dbReference>
<feature type="region of interest" description="Disordered" evidence="8">
    <location>
        <begin position="1"/>
        <end position="45"/>
    </location>
</feature>
<dbReference type="Proteomes" id="UP000038009">
    <property type="component" value="Unassembled WGS sequence"/>
</dbReference>
<evidence type="ECO:0000256" key="4">
    <source>
        <dbReference type="ARBA" id="ARBA00022692"/>
    </source>
</evidence>
<keyword evidence="3 7" id="KW-0813">Transport</keyword>
<name>A0A0N1I1X9_LEPSE</name>
<evidence type="ECO:0000313" key="11">
    <source>
        <dbReference type="Proteomes" id="UP000038009"/>
    </source>
</evidence>
<comment type="subcellular location">
    <subcellularLocation>
        <location evidence="1">Membrane</location>
        <topology evidence="1">Multi-pass membrane protein</topology>
    </subcellularLocation>
</comment>
<evidence type="ECO:0000313" key="10">
    <source>
        <dbReference type="EMBL" id="KPI90365.1"/>
    </source>
</evidence>
<proteinExistence type="inferred from homology"/>
<dbReference type="InterPro" id="IPR023271">
    <property type="entry name" value="Aquaporin-like"/>
</dbReference>
<evidence type="ECO:0000256" key="1">
    <source>
        <dbReference type="ARBA" id="ARBA00004141"/>
    </source>
</evidence>
<dbReference type="OMA" id="FTSHHYY"/>
<feature type="transmembrane region" description="Helical" evidence="9">
    <location>
        <begin position="117"/>
        <end position="137"/>
    </location>
</feature>
<keyword evidence="5 9" id="KW-1133">Transmembrane helix</keyword>
<comment type="caution">
    <text evidence="10">The sequence shown here is derived from an EMBL/GenBank/DDBJ whole genome shotgun (WGS) entry which is preliminary data.</text>
</comment>
<dbReference type="OrthoDB" id="3222at2759"/>
<feature type="compositionally biased region" description="Acidic residues" evidence="8">
    <location>
        <begin position="29"/>
        <end position="45"/>
    </location>
</feature>
<dbReference type="NCBIfam" id="TIGR00861">
    <property type="entry name" value="MIP"/>
    <property type="match status" value="1"/>
</dbReference>